<sequence length="129" mass="14865">PINSAIMDPAKTIWQTPATSTPTCKQADRKYFIPSKGSEFLFTHPAPNSLAVEAANQKNKHQFPRSIPTVKDSKRLDLLDRKVYASSTLQFRISNYSAILAKYDHKNYEKLMHFIDDIPERERNKQTRV</sequence>
<dbReference type="EMBL" id="KB521139">
    <property type="protein sequence ID" value="EMP37873.1"/>
    <property type="molecule type" value="Genomic_DNA"/>
</dbReference>
<proteinExistence type="predicted"/>
<evidence type="ECO:0000313" key="2">
    <source>
        <dbReference type="Proteomes" id="UP000031443"/>
    </source>
</evidence>
<evidence type="ECO:0000313" key="1">
    <source>
        <dbReference type="EMBL" id="EMP37873.1"/>
    </source>
</evidence>
<reference evidence="2" key="1">
    <citation type="journal article" date="2013" name="Nat. Genet.">
        <title>The draft genomes of soft-shell turtle and green sea turtle yield insights into the development and evolution of the turtle-specific body plan.</title>
        <authorList>
            <person name="Wang Z."/>
            <person name="Pascual-Anaya J."/>
            <person name="Zadissa A."/>
            <person name="Li W."/>
            <person name="Niimura Y."/>
            <person name="Huang Z."/>
            <person name="Li C."/>
            <person name="White S."/>
            <person name="Xiong Z."/>
            <person name="Fang D."/>
            <person name="Wang B."/>
            <person name="Ming Y."/>
            <person name="Chen Y."/>
            <person name="Zheng Y."/>
            <person name="Kuraku S."/>
            <person name="Pignatelli M."/>
            <person name="Herrero J."/>
            <person name="Beal K."/>
            <person name="Nozawa M."/>
            <person name="Li Q."/>
            <person name="Wang J."/>
            <person name="Zhang H."/>
            <person name="Yu L."/>
            <person name="Shigenobu S."/>
            <person name="Wang J."/>
            <person name="Liu J."/>
            <person name="Flicek P."/>
            <person name="Searle S."/>
            <person name="Wang J."/>
            <person name="Kuratani S."/>
            <person name="Yin Y."/>
            <person name="Aken B."/>
            <person name="Zhang G."/>
            <person name="Irie N."/>
        </authorList>
    </citation>
    <scope>NUCLEOTIDE SEQUENCE [LARGE SCALE GENOMIC DNA]</scope>
</reference>
<organism evidence="1 2">
    <name type="scientific">Chelonia mydas</name>
    <name type="common">Green sea-turtle</name>
    <name type="synonym">Chelonia agassizi</name>
    <dbReference type="NCBI Taxonomy" id="8469"/>
    <lineage>
        <taxon>Eukaryota</taxon>
        <taxon>Metazoa</taxon>
        <taxon>Chordata</taxon>
        <taxon>Craniata</taxon>
        <taxon>Vertebrata</taxon>
        <taxon>Euteleostomi</taxon>
        <taxon>Archelosauria</taxon>
        <taxon>Testudinata</taxon>
        <taxon>Testudines</taxon>
        <taxon>Cryptodira</taxon>
        <taxon>Durocryptodira</taxon>
        <taxon>Americhelydia</taxon>
        <taxon>Chelonioidea</taxon>
        <taxon>Cheloniidae</taxon>
        <taxon>Chelonia</taxon>
    </lineage>
</organism>
<dbReference type="AlphaFoldDB" id="M7C0K1"/>
<dbReference type="Proteomes" id="UP000031443">
    <property type="component" value="Unassembled WGS sequence"/>
</dbReference>
<protein>
    <submittedName>
        <fullName evidence="1">Uncharacterized protein</fullName>
    </submittedName>
</protein>
<accession>M7C0K1</accession>
<dbReference type="Gene3D" id="1.10.287.3160">
    <property type="match status" value="1"/>
</dbReference>
<name>M7C0K1_CHEMY</name>
<keyword evidence="2" id="KW-1185">Reference proteome</keyword>
<feature type="non-terminal residue" evidence="1">
    <location>
        <position position="1"/>
    </location>
</feature>
<gene>
    <name evidence="1" type="ORF">UY3_04938</name>
</gene>